<keyword evidence="6" id="KW-0282">Flagellum</keyword>
<dbReference type="Proteomes" id="UP000284177">
    <property type="component" value="Unassembled WGS sequence"/>
</dbReference>
<comment type="similarity">
    <text evidence="1 2">Belongs to the flagella basal body rod proteins family.</text>
</comment>
<dbReference type="InterPro" id="IPR010930">
    <property type="entry name" value="Flg_bb/hook_C_dom"/>
</dbReference>
<evidence type="ECO:0000259" key="3">
    <source>
        <dbReference type="Pfam" id="PF00460"/>
    </source>
</evidence>
<dbReference type="EMBL" id="MCIB01000025">
    <property type="protein sequence ID" value="RKD30924.1"/>
    <property type="molecule type" value="Genomic_DNA"/>
</dbReference>
<gene>
    <name evidence="6" type="ORF">BET03_13050</name>
</gene>
<evidence type="ECO:0000313" key="6">
    <source>
        <dbReference type="EMBL" id="RKD30924.1"/>
    </source>
</evidence>
<dbReference type="Pfam" id="PF06429">
    <property type="entry name" value="Flg_bbr_C"/>
    <property type="match status" value="1"/>
</dbReference>
<keyword evidence="6" id="KW-0969">Cilium</keyword>
<comment type="caution">
    <text evidence="6">The sequence shown here is derived from an EMBL/GenBank/DDBJ whole genome shotgun (WGS) entry which is preliminary data.</text>
</comment>
<reference evidence="6 7" key="1">
    <citation type="submission" date="2016-08" db="EMBL/GenBank/DDBJ databases">
        <title>Novel Firmicutes and Novel Genomes.</title>
        <authorList>
            <person name="Poppleton D.I."/>
            <person name="Gribaldo S."/>
        </authorList>
    </citation>
    <scope>NUCLEOTIDE SEQUENCE [LARGE SCALE GENOMIC DNA]</scope>
    <source>
        <strain evidence="6 7">CTT3</strain>
    </source>
</reference>
<dbReference type="InterPro" id="IPR053967">
    <property type="entry name" value="LlgE_F_G-like_D1"/>
</dbReference>
<dbReference type="Pfam" id="PF00460">
    <property type="entry name" value="Flg_bb_rod"/>
    <property type="match status" value="1"/>
</dbReference>
<dbReference type="InterPro" id="IPR019776">
    <property type="entry name" value="Flagellar_basal_body_rod_CS"/>
</dbReference>
<dbReference type="RefSeq" id="WP_120169795.1">
    <property type="nucleotide sequence ID" value="NZ_MCIB01000025.1"/>
</dbReference>
<evidence type="ECO:0000259" key="4">
    <source>
        <dbReference type="Pfam" id="PF06429"/>
    </source>
</evidence>
<accession>A0A419T048</accession>
<dbReference type="SUPFAM" id="SSF117143">
    <property type="entry name" value="Flagellar hook protein flgE"/>
    <property type="match status" value="1"/>
</dbReference>
<evidence type="ECO:0000313" key="7">
    <source>
        <dbReference type="Proteomes" id="UP000284177"/>
    </source>
</evidence>
<feature type="domain" description="Flagellar basal body rod protein N-terminal" evidence="3">
    <location>
        <begin position="5"/>
        <end position="35"/>
    </location>
</feature>
<dbReference type="OrthoDB" id="9800375at2"/>
<dbReference type="PANTHER" id="PTHR30435">
    <property type="entry name" value="FLAGELLAR PROTEIN"/>
    <property type="match status" value="1"/>
</dbReference>
<keyword evidence="6" id="KW-0966">Cell projection</keyword>
<proteinExistence type="inferred from homology"/>
<dbReference type="Pfam" id="PF22692">
    <property type="entry name" value="LlgE_F_G_D1"/>
    <property type="match status" value="1"/>
</dbReference>
<evidence type="ECO:0000256" key="2">
    <source>
        <dbReference type="RuleBase" id="RU362116"/>
    </source>
</evidence>
<keyword evidence="7" id="KW-1185">Reference proteome</keyword>
<sequence length="357" mass="39627">MNKGLYTAATALILNKRRMSVTTNNLANVNTNSFKKDVVVSESFPQLLLSKINSPTDIKNLKEFNGVKVEKDGNIYDLSIDSGYFRVKTPIGTSYNRELKFTIDENGYLRTFYRDKDDNLKTNGENYVLGKNGPIKVDSEEIEIDNNGNIYSSGKLIDNIVTFVPPNVLGATSAGVTLDRNYINFSQGDIVETGNNLDFALKGDGFFKVYTGDGIMYTRDGSFSLNDRGELVTSEGYFVIGQYGSIVLEGDNFSINENGEILQNGEVIDRLDIIDIENKESLRKQGNNLYKIADNAEAKEVAFNGQVIQGALESSNIDTIKEMVNMITLLRNYEASQKVIKMQDELLGKVANDLGKV</sequence>
<protein>
    <submittedName>
        <fullName evidence="6">Flagellar biosynthesis protein FlgE</fullName>
    </submittedName>
</protein>
<dbReference type="PANTHER" id="PTHR30435:SF19">
    <property type="entry name" value="FLAGELLAR BASAL-BODY ROD PROTEIN FLGG"/>
    <property type="match status" value="1"/>
</dbReference>
<dbReference type="NCBIfam" id="TIGR03506">
    <property type="entry name" value="FlgEFG_subfam"/>
    <property type="match status" value="1"/>
</dbReference>
<keyword evidence="2" id="KW-0975">Bacterial flagellum</keyword>
<evidence type="ECO:0000259" key="5">
    <source>
        <dbReference type="Pfam" id="PF22692"/>
    </source>
</evidence>
<dbReference type="InterPro" id="IPR001444">
    <property type="entry name" value="Flag_bb_rod_N"/>
</dbReference>
<feature type="domain" description="Flagellar basal-body/hook protein C-terminal" evidence="4">
    <location>
        <begin position="309"/>
        <end position="352"/>
    </location>
</feature>
<dbReference type="InterPro" id="IPR020013">
    <property type="entry name" value="Flagellar_FlgE/F/G"/>
</dbReference>
<feature type="domain" description="Flagellar hook protein FlgE/F/G-like D1" evidence="5">
    <location>
        <begin position="200"/>
        <end position="261"/>
    </location>
</feature>
<dbReference type="InterPro" id="IPR037925">
    <property type="entry name" value="FlgE/F/G-like"/>
</dbReference>
<dbReference type="GO" id="GO:0009425">
    <property type="term" value="C:bacterial-type flagellum basal body"/>
    <property type="evidence" value="ECO:0007669"/>
    <property type="project" value="UniProtKB-SubCell"/>
</dbReference>
<organism evidence="6 7">
    <name type="scientific">Thermohalobacter berrensis</name>
    <dbReference type="NCBI Taxonomy" id="99594"/>
    <lineage>
        <taxon>Bacteria</taxon>
        <taxon>Bacillati</taxon>
        <taxon>Bacillota</taxon>
        <taxon>Tissierellia</taxon>
        <taxon>Tissierellales</taxon>
        <taxon>Thermohalobacteraceae</taxon>
        <taxon>Thermohalobacter</taxon>
    </lineage>
</organism>
<dbReference type="PROSITE" id="PS00588">
    <property type="entry name" value="FLAGELLA_BB_ROD"/>
    <property type="match status" value="1"/>
</dbReference>
<comment type="subcellular location">
    <subcellularLocation>
        <location evidence="2">Bacterial flagellum basal body</location>
    </subcellularLocation>
</comment>
<evidence type="ECO:0000256" key="1">
    <source>
        <dbReference type="ARBA" id="ARBA00009677"/>
    </source>
</evidence>
<dbReference type="GO" id="GO:0071978">
    <property type="term" value="P:bacterial-type flagellum-dependent swarming motility"/>
    <property type="evidence" value="ECO:0007669"/>
    <property type="project" value="TreeGrafter"/>
</dbReference>
<dbReference type="AlphaFoldDB" id="A0A419T048"/>
<name>A0A419T048_9FIRM</name>